<evidence type="ECO:0000313" key="2">
    <source>
        <dbReference type="Proteomes" id="UP000790377"/>
    </source>
</evidence>
<name>A0ACB8A3M4_9AGAM</name>
<dbReference type="Proteomes" id="UP000790377">
    <property type="component" value="Unassembled WGS sequence"/>
</dbReference>
<protein>
    <submittedName>
        <fullName evidence="1">Uncharacterized protein</fullName>
    </submittedName>
</protein>
<comment type="caution">
    <text evidence="1">The sequence shown here is derived from an EMBL/GenBank/DDBJ whole genome shotgun (WGS) entry which is preliminary data.</text>
</comment>
<organism evidence="1 2">
    <name type="scientific">Hygrophoropsis aurantiaca</name>
    <dbReference type="NCBI Taxonomy" id="72124"/>
    <lineage>
        <taxon>Eukaryota</taxon>
        <taxon>Fungi</taxon>
        <taxon>Dikarya</taxon>
        <taxon>Basidiomycota</taxon>
        <taxon>Agaricomycotina</taxon>
        <taxon>Agaricomycetes</taxon>
        <taxon>Agaricomycetidae</taxon>
        <taxon>Boletales</taxon>
        <taxon>Coniophorineae</taxon>
        <taxon>Hygrophoropsidaceae</taxon>
        <taxon>Hygrophoropsis</taxon>
    </lineage>
</organism>
<evidence type="ECO:0000313" key="1">
    <source>
        <dbReference type="EMBL" id="KAH7908079.1"/>
    </source>
</evidence>
<proteinExistence type="predicted"/>
<dbReference type="EMBL" id="MU267848">
    <property type="protein sequence ID" value="KAH7908079.1"/>
    <property type="molecule type" value="Genomic_DNA"/>
</dbReference>
<sequence length="487" mass="55209">MVNKTTEQNAQEASTRAAIKAIEDEVLELEKEKSELLARLTVLEDSICHKRALACSLKNSLAPVRCLPSEILLACFTQAVQNWVTENDEIDICMMQEESFNADEELRGVEWPCSPVFAISHVSRHWRQLAIHMPALWTNLVITPKFELHLDVFRDYIHRASGMPITAKFQSFGLENKQSSAGFLLMKAALPLIHAGQITAFSLANAGPVYFCLLAQLEEIIRPPNSFSSTVFNHLTKLSILFSTYDWVDFKFTSLMQLLSVTPQLKTLEVQHKAMVDSEELADNISKLATIRVPYIATVPKAPYSVAQRTQYCCTNGSRTSENINCIKIVIDTCKSTILDLPRTRCCQLDLTISLCWLEDDLDANLISAFPRVTHFTMCSPSRFTGDSPSLATPTFQQLQHFTLDLQHADIHPDPRGYFPWLRRQEARTDHPVLISFANPIDPELRQPDKLLFRYYKELQQHGKLDGSGSRLDEFLHWKADGEPELV</sequence>
<reference evidence="1" key="1">
    <citation type="journal article" date="2021" name="New Phytol.">
        <title>Evolutionary innovations through gain and loss of genes in the ectomycorrhizal Boletales.</title>
        <authorList>
            <person name="Wu G."/>
            <person name="Miyauchi S."/>
            <person name="Morin E."/>
            <person name="Kuo A."/>
            <person name="Drula E."/>
            <person name="Varga T."/>
            <person name="Kohler A."/>
            <person name="Feng B."/>
            <person name="Cao Y."/>
            <person name="Lipzen A."/>
            <person name="Daum C."/>
            <person name="Hundley H."/>
            <person name="Pangilinan J."/>
            <person name="Johnson J."/>
            <person name="Barry K."/>
            <person name="LaButti K."/>
            <person name="Ng V."/>
            <person name="Ahrendt S."/>
            <person name="Min B."/>
            <person name="Choi I.G."/>
            <person name="Park H."/>
            <person name="Plett J.M."/>
            <person name="Magnuson J."/>
            <person name="Spatafora J.W."/>
            <person name="Nagy L.G."/>
            <person name="Henrissat B."/>
            <person name="Grigoriev I.V."/>
            <person name="Yang Z.L."/>
            <person name="Xu J."/>
            <person name="Martin F.M."/>
        </authorList>
    </citation>
    <scope>NUCLEOTIDE SEQUENCE</scope>
    <source>
        <strain evidence="1">ATCC 28755</strain>
    </source>
</reference>
<accession>A0ACB8A3M4</accession>
<gene>
    <name evidence="1" type="ORF">BJ138DRAFT_1158486</name>
</gene>
<keyword evidence="2" id="KW-1185">Reference proteome</keyword>